<gene>
    <name evidence="2" type="ORF">B296_00037766</name>
</gene>
<dbReference type="Proteomes" id="UP000287651">
    <property type="component" value="Unassembled WGS sequence"/>
</dbReference>
<accession>A0A426ZYH2</accession>
<name>A0A426ZYH2_ENSVE</name>
<dbReference type="AlphaFoldDB" id="A0A426ZYH2"/>
<reference evidence="2 3" key="1">
    <citation type="journal article" date="2014" name="Agronomy (Basel)">
        <title>A Draft Genome Sequence for Ensete ventricosum, the Drought-Tolerant Tree Against Hunger.</title>
        <authorList>
            <person name="Harrison J."/>
            <person name="Moore K.A."/>
            <person name="Paszkiewicz K."/>
            <person name="Jones T."/>
            <person name="Grant M."/>
            <person name="Ambacheew D."/>
            <person name="Muzemil S."/>
            <person name="Studholme D.J."/>
        </authorList>
    </citation>
    <scope>NUCLEOTIDE SEQUENCE [LARGE SCALE GENOMIC DNA]</scope>
</reference>
<protein>
    <submittedName>
        <fullName evidence="2">Uncharacterized protein</fullName>
    </submittedName>
</protein>
<dbReference type="EMBL" id="AMZH03004495">
    <property type="protein sequence ID" value="RRT69028.1"/>
    <property type="molecule type" value="Genomic_DNA"/>
</dbReference>
<organism evidence="2 3">
    <name type="scientific">Ensete ventricosum</name>
    <name type="common">Abyssinian banana</name>
    <name type="synonym">Musa ensete</name>
    <dbReference type="NCBI Taxonomy" id="4639"/>
    <lineage>
        <taxon>Eukaryota</taxon>
        <taxon>Viridiplantae</taxon>
        <taxon>Streptophyta</taxon>
        <taxon>Embryophyta</taxon>
        <taxon>Tracheophyta</taxon>
        <taxon>Spermatophyta</taxon>
        <taxon>Magnoliopsida</taxon>
        <taxon>Liliopsida</taxon>
        <taxon>Zingiberales</taxon>
        <taxon>Musaceae</taxon>
        <taxon>Ensete</taxon>
    </lineage>
</organism>
<evidence type="ECO:0000313" key="3">
    <source>
        <dbReference type="Proteomes" id="UP000287651"/>
    </source>
</evidence>
<evidence type="ECO:0000313" key="2">
    <source>
        <dbReference type="EMBL" id="RRT69028.1"/>
    </source>
</evidence>
<comment type="caution">
    <text evidence="2">The sequence shown here is derived from an EMBL/GenBank/DDBJ whole genome shotgun (WGS) entry which is preliminary data.</text>
</comment>
<feature type="region of interest" description="Disordered" evidence="1">
    <location>
        <begin position="1"/>
        <end position="39"/>
    </location>
</feature>
<feature type="compositionally biased region" description="Polar residues" evidence="1">
    <location>
        <begin position="1"/>
        <end position="19"/>
    </location>
</feature>
<evidence type="ECO:0000256" key="1">
    <source>
        <dbReference type="SAM" id="MobiDB-lite"/>
    </source>
</evidence>
<sequence length="100" mass="10810">MAESKVNPTADNESSSRSQLHGMRCGYRSEGEGASAPSRCHSATYGYAVRGGGKLPAIGGLAEREVIDWQGLSHHLVIEAMDHEVISTLLQVDWNHHCPP</sequence>
<proteinExistence type="predicted"/>